<name>A0A8H3ZJL9_9PEZI</name>
<dbReference type="Proteomes" id="UP000434172">
    <property type="component" value="Unassembled WGS sequence"/>
</dbReference>
<keyword evidence="2" id="KW-1185">Reference proteome</keyword>
<comment type="caution">
    <text evidence="1">The sequence shown here is derived from an EMBL/GenBank/DDBJ whole genome shotgun (WGS) entry which is preliminary data.</text>
</comment>
<dbReference type="OrthoDB" id="5190067at2759"/>
<dbReference type="EMBL" id="WOWK01000180">
    <property type="protein sequence ID" value="KAF0315926.1"/>
    <property type="molecule type" value="Genomic_DNA"/>
</dbReference>
<accession>A0A8H3ZJL9</accession>
<proteinExistence type="predicted"/>
<gene>
    <name evidence="1" type="ORF">GQ607_016859</name>
</gene>
<evidence type="ECO:0000313" key="2">
    <source>
        <dbReference type="Proteomes" id="UP000434172"/>
    </source>
</evidence>
<reference evidence="1 2" key="1">
    <citation type="submission" date="2019-12" db="EMBL/GenBank/DDBJ databases">
        <title>A genome sequence resource for the geographically widespread anthracnose pathogen Colletotrichum asianum.</title>
        <authorList>
            <person name="Meng Y."/>
        </authorList>
    </citation>
    <scope>NUCLEOTIDE SEQUENCE [LARGE SCALE GENOMIC DNA]</scope>
    <source>
        <strain evidence="1 2">ICMP 18580</strain>
    </source>
</reference>
<evidence type="ECO:0000313" key="1">
    <source>
        <dbReference type="EMBL" id="KAF0315926.1"/>
    </source>
</evidence>
<sequence>MGKRVYPRTIVEEAPSHDGKPCYAAWEMIETDPDTQTLPDASNRPKWSIQIYETTPAAGDREYIKGIAKKIEEKTRRDRDRRGAPNRIEIHGFPLPADLPEADRVARCAAHHRAEVAMRNTSGTADFFIPPNFSELWEYQIIIIDNPCAAEPGGGAFLTVSFGMRPEVAAEGLGGPDYDIARYTDKCLGDRLWSYMSFVEYFYDSYVENGRIYSDLEKWRREAEAEGTIQQVEQHEGA</sequence>
<dbReference type="AlphaFoldDB" id="A0A8H3ZJL9"/>
<organism evidence="1 2">
    <name type="scientific">Colletotrichum asianum</name>
    <dbReference type="NCBI Taxonomy" id="702518"/>
    <lineage>
        <taxon>Eukaryota</taxon>
        <taxon>Fungi</taxon>
        <taxon>Dikarya</taxon>
        <taxon>Ascomycota</taxon>
        <taxon>Pezizomycotina</taxon>
        <taxon>Sordariomycetes</taxon>
        <taxon>Hypocreomycetidae</taxon>
        <taxon>Glomerellales</taxon>
        <taxon>Glomerellaceae</taxon>
        <taxon>Colletotrichum</taxon>
        <taxon>Colletotrichum gloeosporioides species complex</taxon>
    </lineage>
</organism>
<protein>
    <submittedName>
        <fullName evidence="1">Uncharacterized protein</fullName>
    </submittedName>
</protein>